<organism evidence="1 2">
    <name type="scientific">Linderina macrospora</name>
    <dbReference type="NCBI Taxonomy" id="4868"/>
    <lineage>
        <taxon>Eukaryota</taxon>
        <taxon>Fungi</taxon>
        <taxon>Fungi incertae sedis</taxon>
        <taxon>Zoopagomycota</taxon>
        <taxon>Kickxellomycotina</taxon>
        <taxon>Kickxellomycetes</taxon>
        <taxon>Kickxellales</taxon>
        <taxon>Kickxellaceae</taxon>
        <taxon>Linderina</taxon>
    </lineage>
</organism>
<comment type="caution">
    <text evidence="1">The sequence shown here is derived from an EMBL/GenBank/DDBJ whole genome shotgun (WGS) entry which is preliminary data.</text>
</comment>
<proteinExistence type="predicted"/>
<dbReference type="EMBL" id="JANBPW010005206">
    <property type="protein sequence ID" value="KAJ1933128.1"/>
    <property type="molecule type" value="Genomic_DNA"/>
</dbReference>
<accession>A0ACC1J0Z3</accession>
<name>A0ACC1J0Z3_9FUNG</name>
<evidence type="ECO:0000313" key="1">
    <source>
        <dbReference type="EMBL" id="KAJ1933128.1"/>
    </source>
</evidence>
<reference evidence="1" key="1">
    <citation type="submission" date="2022-07" db="EMBL/GenBank/DDBJ databases">
        <title>Phylogenomic reconstructions and comparative analyses of Kickxellomycotina fungi.</title>
        <authorList>
            <person name="Reynolds N.K."/>
            <person name="Stajich J.E."/>
            <person name="Barry K."/>
            <person name="Grigoriev I.V."/>
            <person name="Crous P."/>
            <person name="Smith M.E."/>
        </authorList>
    </citation>
    <scope>NUCLEOTIDE SEQUENCE</scope>
    <source>
        <strain evidence="1">NRRL 5244</strain>
    </source>
</reference>
<sequence>MSPPSTQLGLVPPSAQLGLLGHRVASPTARSILPQNLPLISPPGVSARRPSDQTFLAKYAEKDDGFDEDYNDLVSPSEAAQLDSHLAALKTPRRRIPSWPRNADELLSGTTAVSSSKPSSEKMMRLVSRPPPPQSTSSATMLGLGISAPASEKSAHRVPSVRQRVAEWQLKAKAEAQRLPQQQRRPMLIRNMSRGNEPVVIGCMRYDPVSRMWVGNDDEGTRISSAMAETDRKLRSRGLIRNEPPLDSRKLARKISARSAGSPRFDDVREDIEPKPRPVFDPQNLRWIDPNEHKGDPKYDPFWNIPDLPVNPVAAKMRARSRSDAVSMANVFSLTDEQRQAFAQESS</sequence>
<protein>
    <submittedName>
        <fullName evidence="1">Uncharacterized protein</fullName>
    </submittedName>
</protein>
<dbReference type="Proteomes" id="UP001150603">
    <property type="component" value="Unassembled WGS sequence"/>
</dbReference>
<feature type="non-terminal residue" evidence="1">
    <location>
        <position position="347"/>
    </location>
</feature>
<evidence type="ECO:0000313" key="2">
    <source>
        <dbReference type="Proteomes" id="UP001150603"/>
    </source>
</evidence>
<gene>
    <name evidence="1" type="ORF">FBU59_006136</name>
</gene>
<keyword evidence="2" id="KW-1185">Reference proteome</keyword>